<dbReference type="GO" id="GO:0003677">
    <property type="term" value="F:DNA binding"/>
    <property type="evidence" value="ECO:0007669"/>
    <property type="project" value="UniProtKB-UniRule"/>
</dbReference>
<dbReference type="InterPro" id="IPR050224">
    <property type="entry name" value="TALE_homeobox"/>
</dbReference>
<dbReference type="Proteomes" id="UP000007115">
    <property type="component" value="Unassembled WGS sequence"/>
</dbReference>
<feature type="domain" description="Homeobox" evidence="6">
    <location>
        <begin position="242"/>
        <end position="305"/>
    </location>
</feature>
<dbReference type="PANTHER" id="PTHR11850">
    <property type="entry name" value="HOMEOBOX PROTEIN TRANSCRIPTION FACTORS"/>
    <property type="match status" value="1"/>
</dbReference>
<dbReference type="InParanoid" id="G9N7U7"/>
<feature type="compositionally biased region" description="Basic residues" evidence="5">
    <location>
        <begin position="352"/>
        <end position="363"/>
    </location>
</feature>
<evidence type="ECO:0000256" key="2">
    <source>
        <dbReference type="ARBA" id="ARBA00023155"/>
    </source>
</evidence>
<feature type="compositionally biased region" description="Low complexity" evidence="5">
    <location>
        <begin position="329"/>
        <end position="339"/>
    </location>
</feature>
<dbReference type="GO" id="GO:0006355">
    <property type="term" value="P:regulation of DNA-templated transcription"/>
    <property type="evidence" value="ECO:0007669"/>
    <property type="project" value="InterPro"/>
</dbReference>
<dbReference type="STRING" id="413071.G9N7U7"/>
<feature type="region of interest" description="Disordered" evidence="5">
    <location>
        <begin position="154"/>
        <end position="175"/>
    </location>
</feature>
<protein>
    <recommendedName>
        <fullName evidence="6">Homeobox domain-containing protein</fullName>
    </recommendedName>
</protein>
<feature type="region of interest" description="Disordered" evidence="5">
    <location>
        <begin position="193"/>
        <end position="214"/>
    </location>
</feature>
<dbReference type="InterPro" id="IPR009057">
    <property type="entry name" value="Homeodomain-like_sf"/>
</dbReference>
<dbReference type="SMART" id="SM00389">
    <property type="entry name" value="HOX"/>
    <property type="match status" value="1"/>
</dbReference>
<dbReference type="Pfam" id="PF05920">
    <property type="entry name" value="Homeobox_KN"/>
    <property type="match status" value="1"/>
</dbReference>
<dbReference type="GO" id="GO:0005634">
    <property type="term" value="C:nucleus"/>
    <property type="evidence" value="ECO:0007669"/>
    <property type="project" value="UniProtKB-SubCell"/>
</dbReference>
<feature type="compositionally biased region" description="Polar residues" evidence="5">
    <location>
        <begin position="156"/>
        <end position="175"/>
    </location>
</feature>
<feature type="DNA-binding region" description="Homeobox" evidence="4">
    <location>
        <begin position="244"/>
        <end position="306"/>
    </location>
</feature>
<name>G9N7U7_HYPVG</name>
<keyword evidence="2 4" id="KW-0371">Homeobox</keyword>
<evidence type="ECO:0000256" key="1">
    <source>
        <dbReference type="ARBA" id="ARBA00023125"/>
    </source>
</evidence>
<dbReference type="EMBL" id="ABDF02000089">
    <property type="protein sequence ID" value="EHK17061.1"/>
    <property type="molecule type" value="Genomic_DNA"/>
</dbReference>
<evidence type="ECO:0000256" key="5">
    <source>
        <dbReference type="SAM" id="MobiDB-lite"/>
    </source>
</evidence>
<dbReference type="VEuPathDB" id="FungiDB:TRIVIDRAFT_66021"/>
<evidence type="ECO:0000313" key="7">
    <source>
        <dbReference type="EMBL" id="EHK17061.1"/>
    </source>
</evidence>
<sequence>MTVLAPQPWTLSRGRERFRDWEMFEPRGEGQPISLPSLKQIFPELELSFNGGDDRSRTHDSSIRFMSPDFLLSPRKRGRYEDDAEEEEAQRRVPRVHRGPRHRVHGSPRQSPSALRRVERWHSVNGTTVSPGSSYSLPAPMEVQDMSRPRVPLPSLRTTMNFDNESQHSQESTHSNYRDYGRAYSQDYTHYNTHSHYQSQPSSPGRPYDRTPFSAGVYHNPHYMETNHASPYGELGAMAGESKQRKRRGNLPKETTDKLRTWFVQHLQHPYPTEDEKQELVRQTGLQMNQISNWFINARRRQLPHLLKHERGEADAAGRAIPSREGKSDPSSIVSSPLSEAEAHSSDEILQRHRRGSLKRGSV</sequence>
<accession>G9N7U7</accession>
<comment type="caution">
    <text evidence="7">The sequence shown here is derived from an EMBL/GenBank/DDBJ whole genome shotgun (WGS) entry which is preliminary data.</text>
</comment>
<dbReference type="SUPFAM" id="SSF46689">
    <property type="entry name" value="Homeodomain-like"/>
    <property type="match status" value="1"/>
</dbReference>
<dbReference type="GeneID" id="25796783"/>
<gene>
    <name evidence="7" type="ORF">TRIVIDRAFT_66021</name>
</gene>
<feature type="compositionally biased region" description="Basic residues" evidence="5">
    <location>
        <begin position="92"/>
        <end position="106"/>
    </location>
</feature>
<feature type="compositionally biased region" description="Basic and acidic residues" evidence="5">
    <location>
        <begin position="341"/>
        <end position="351"/>
    </location>
</feature>
<keyword evidence="1 4" id="KW-0238">DNA-binding</keyword>
<dbReference type="InterPro" id="IPR008422">
    <property type="entry name" value="KN_HD"/>
</dbReference>
<evidence type="ECO:0000259" key="6">
    <source>
        <dbReference type="PROSITE" id="PS50071"/>
    </source>
</evidence>
<evidence type="ECO:0000313" key="8">
    <source>
        <dbReference type="Proteomes" id="UP000007115"/>
    </source>
</evidence>
<proteinExistence type="predicted"/>
<feature type="compositionally biased region" description="Polar residues" evidence="5">
    <location>
        <begin position="193"/>
        <end position="203"/>
    </location>
</feature>
<organism evidence="7 8">
    <name type="scientific">Hypocrea virens (strain Gv29-8 / FGSC 10586)</name>
    <name type="common">Gliocladium virens</name>
    <name type="synonym">Trichoderma virens</name>
    <dbReference type="NCBI Taxonomy" id="413071"/>
    <lineage>
        <taxon>Eukaryota</taxon>
        <taxon>Fungi</taxon>
        <taxon>Dikarya</taxon>
        <taxon>Ascomycota</taxon>
        <taxon>Pezizomycotina</taxon>
        <taxon>Sordariomycetes</taxon>
        <taxon>Hypocreomycetidae</taxon>
        <taxon>Hypocreales</taxon>
        <taxon>Hypocreaceae</taxon>
        <taxon>Trichoderma</taxon>
    </lineage>
</organism>
<reference evidence="7 8" key="1">
    <citation type="journal article" date="2011" name="Genome Biol.">
        <title>Comparative genome sequence analysis underscores mycoparasitism as the ancestral life style of Trichoderma.</title>
        <authorList>
            <person name="Kubicek C.P."/>
            <person name="Herrera-Estrella A."/>
            <person name="Seidl-Seiboth V."/>
            <person name="Martinez D.A."/>
            <person name="Druzhinina I.S."/>
            <person name="Thon M."/>
            <person name="Zeilinger S."/>
            <person name="Casas-Flores S."/>
            <person name="Horwitz B.A."/>
            <person name="Mukherjee P.K."/>
            <person name="Mukherjee M."/>
            <person name="Kredics L."/>
            <person name="Alcaraz L.D."/>
            <person name="Aerts A."/>
            <person name="Antal Z."/>
            <person name="Atanasova L."/>
            <person name="Cervantes-Badillo M.G."/>
            <person name="Challacombe J."/>
            <person name="Chertkov O."/>
            <person name="McCluskey K."/>
            <person name="Coulpier F."/>
            <person name="Deshpande N."/>
            <person name="von Doehren H."/>
            <person name="Ebbole D.J."/>
            <person name="Esquivel-Naranjo E.U."/>
            <person name="Fekete E."/>
            <person name="Flipphi M."/>
            <person name="Glaser F."/>
            <person name="Gomez-Rodriguez E.Y."/>
            <person name="Gruber S."/>
            <person name="Han C."/>
            <person name="Henrissat B."/>
            <person name="Hermosa R."/>
            <person name="Hernandez-Onate M."/>
            <person name="Karaffa L."/>
            <person name="Kosti I."/>
            <person name="Le Crom S."/>
            <person name="Lindquist E."/>
            <person name="Lucas S."/>
            <person name="Luebeck M."/>
            <person name="Luebeck P.S."/>
            <person name="Margeot A."/>
            <person name="Metz B."/>
            <person name="Misra M."/>
            <person name="Nevalainen H."/>
            <person name="Omann M."/>
            <person name="Packer N."/>
            <person name="Perrone G."/>
            <person name="Uresti-Rivera E.E."/>
            <person name="Salamov A."/>
            <person name="Schmoll M."/>
            <person name="Seiboth B."/>
            <person name="Shapiro H."/>
            <person name="Sukno S."/>
            <person name="Tamayo-Ramos J.A."/>
            <person name="Tisch D."/>
            <person name="Wiest A."/>
            <person name="Wilkinson H.H."/>
            <person name="Zhang M."/>
            <person name="Coutinho P.M."/>
            <person name="Kenerley C.M."/>
            <person name="Monte E."/>
            <person name="Baker S.E."/>
            <person name="Grigoriev I.V."/>
        </authorList>
    </citation>
    <scope>NUCLEOTIDE SEQUENCE [LARGE SCALE GENOMIC DNA]</scope>
    <source>
        <strain evidence="8">Gv29-8 / FGSC 10586</strain>
    </source>
</reference>
<evidence type="ECO:0000256" key="4">
    <source>
        <dbReference type="PROSITE-ProRule" id="PRU00108"/>
    </source>
</evidence>
<feature type="region of interest" description="Disordered" evidence="5">
    <location>
        <begin position="74"/>
        <end position="116"/>
    </location>
</feature>
<feature type="compositionally biased region" description="Basic and acidic residues" evidence="5">
    <location>
        <begin position="311"/>
        <end position="328"/>
    </location>
</feature>
<dbReference type="OrthoDB" id="10056939at2759"/>
<dbReference type="Gene3D" id="1.10.10.60">
    <property type="entry name" value="Homeodomain-like"/>
    <property type="match status" value="1"/>
</dbReference>
<comment type="subcellular location">
    <subcellularLocation>
        <location evidence="4">Nucleus</location>
    </subcellularLocation>
</comment>
<dbReference type="InterPro" id="IPR001356">
    <property type="entry name" value="HD"/>
</dbReference>
<feature type="region of interest" description="Disordered" evidence="5">
    <location>
        <begin position="311"/>
        <end position="363"/>
    </location>
</feature>
<dbReference type="HOGENOM" id="CLU_055480_0_0_1"/>
<dbReference type="RefSeq" id="XP_013951263.1">
    <property type="nucleotide sequence ID" value="XM_014095788.1"/>
</dbReference>
<dbReference type="AlphaFoldDB" id="G9N7U7"/>
<dbReference type="eggNOG" id="KOG0773">
    <property type="taxonomic scope" value="Eukaryota"/>
</dbReference>
<dbReference type="CDD" id="cd00086">
    <property type="entry name" value="homeodomain"/>
    <property type="match status" value="1"/>
</dbReference>
<keyword evidence="8" id="KW-1185">Reference proteome</keyword>
<evidence type="ECO:0000256" key="3">
    <source>
        <dbReference type="ARBA" id="ARBA00023242"/>
    </source>
</evidence>
<dbReference type="OMA" id="PRTSERW"/>
<dbReference type="PROSITE" id="PS50071">
    <property type="entry name" value="HOMEOBOX_2"/>
    <property type="match status" value="1"/>
</dbReference>
<keyword evidence="3 4" id="KW-0539">Nucleus</keyword>